<reference evidence="1" key="1">
    <citation type="submission" date="2019-07" db="EMBL/GenBank/DDBJ databases">
        <authorList>
            <person name="Wongkuna S."/>
            <person name="Scaria J."/>
        </authorList>
    </citation>
    <scope>NUCLEOTIDE SEQUENCE [LARGE SCALE GENOMIC DNA]</scope>
    <source>
        <strain evidence="1">SW178</strain>
    </source>
</reference>
<dbReference type="InterPro" id="IPR012349">
    <property type="entry name" value="Split_barrel_FMN-bd"/>
</dbReference>
<dbReference type="AlphaFoldDB" id="A0A5M9I0T8"/>
<dbReference type="Gene3D" id="2.30.110.10">
    <property type="entry name" value="Electron Transport, Fmn-binding Protein, Chain A"/>
    <property type="match status" value="1"/>
</dbReference>
<dbReference type="RefSeq" id="WP_150310184.1">
    <property type="nucleotide sequence ID" value="NZ_VMSO01000002.1"/>
</dbReference>
<proteinExistence type="predicted"/>
<evidence type="ECO:0000313" key="1">
    <source>
        <dbReference type="EMBL" id="KAA8502513.1"/>
    </source>
</evidence>
<sequence>MKKLSEDAEKIMSERFGKDTIIALATVENEVPFVRYVNAYYENGAFYIITYALSNKMRHMESNSTVAIAGEWFTAHGKSINLGYFGKEENYWIAEKLKNVFSEWIDNGHNNFDDENTIILCVELTDGLLLSHGTKYEF</sequence>
<protein>
    <submittedName>
        <fullName evidence="1">Pyridoxamine 5'-phosphate oxidase family protein</fullName>
    </submittedName>
</protein>
<comment type="caution">
    <text evidence="1">The sequence shown here is derived from an EMBL/GenBank/DDBJ whole genome shotgun (WGS) entry which is preliminary data.</text>
</comment>
<dbReference type="EMBL" id="VMSO01000002">
    <property type="protein sequence ID" value="KAA8502513.1"/>
    <property type="molecule type" value="Genomic_DNA"/>
</dbReference>
<evidence type="ECO:0000313" key="2">
    <source>
        <dbReference type="Proteomes" id="UP000322025"/>
    </source>
</evidence>
<accession>A0A5M9I0T8</accession>
<dbReference type="OrthoDB" id="9790003at2"/>
<dbReference type="Proteomes" id="UP000322025">
    <property type="component" value="Unassembled WGS sequence"/>
</dbReference>
<organism evidence="1 2">
    <name type="scientific">Mediterraneibacter catenae</name>
    <dbReference type="NCBI Taxonomy" id="2594882"/>
    <lineage>
        <taxon>Bacteria</taxon>
        <taxon>Bacillati</taxon>
        <taxon>Bacillota</taxon>
        <taxon>Clostridia</taxon>
        <taxon>Lachnospirales</taxon>
        <taxon>Lachnospiraceae</taxon>
        <taxon>Mediterraneibacter</taxon>
    </lineage>
</organism>
<gene>
    <name evidence="1" type="ORF">FNY66_02455</name>
</gene>
<name>A0A5M9I0T8_9FIRM</name>
<dbReference type="SUPFAM" id="SSF50475">
    <property type="entry name" value="FMN-binding split barrel"/>
    <property type="match status" value="1"/>
</dbReference>
<keyword evidence="2" id="KW-1185">Reference proteome</keyword>